<protein>
    <submittedName>
        <fullName evidence="1">Uncharacterized protein</fullName>
    </submittedName>
</protein>
<evidence type="ECO:0000313" key="2">
    <source>
        <dbReference type="Proteomes" id="UP000297245"/>
    </source>
</evidence>
<organism evidence="1 2">
    <name type="scientific">Dendrothele bispora (strain CBS 962.96)</name>
    <dbReference type="NCBI Taxonomy" id="1314807"/>
    <lineage>
        <taxon>Eukaryota</taxon>
        <taxon>Fungi</taxon>
        <taxon>Dikarya</taxon>
        <taxon>Basidiomycota</taxon>
        <taxon>Agaricomycotina</taxon>
        <taxon>Agaricomycetes</taxon>
        <taxon>Agaricomycetidae</taxon>
        <taxon>Agaricales</taxon>
        <taxon>Agaricales incertae sedis</taxon>
        <taxon>Dendrothele</taxon>
    </lineage>
</organism>
<gene>
    <name evidence="1" type="ORF">K435DRAFT_879771</name>
</gene>
<name>A0A4S8KKP2_DENBC</name>
<dbReference type="Proteomes" id="UP000297245">
    <property type="component" value="Unassembled WGS sequence"/>
</dbReference>
<accession>A0A4S8KKP2</accession>
<dbReference type="EMBL" id="ML181218">
    <property type="protein sequence ID" value="THU76070.1"/>
    <property type="molecule type" value="Genomic_DNA"/>
</dbReference>
<proteinExistence type="predicted"/>
<keyword evidence="2" id="KW-1185">Reference proteome</keyword>
<reference evidence="1 2" key="1">
    <citation type="journal article" date="2019" name="Nat. Ecol. Evol.">
        <title>Megaphylogeny resolves global patterns of mushroom evolution.</title>
        <authorList>
            <person name="Varga T."/>
            <person name="Krizsan K."/>
            <person name="Foldi C."/>
            <person name="Dima B."/>
            <person name="Sanchez-Garcia M."/>
            <person name="Sanchez-Ramirez S."/>
            <person name="Szollosi G.J."/>
            <person name="Szarkandi J.G."/>
            <person name="Papp V."/>
            <person name="Albert L."/>
            <person name="Andreopoulos W."/>
            <person name="Angelini C."/>
            <person name="Antonin V."/>
            <person name="Barry K.W."/>
            <person name="Bougher N.L."/>
            <person name="Buchanan P."/>
            <person name="Buyck B."/>
            <person name="Bense V."/>
            <person name="Catcheside P."/>
            <person name="Chovatia M."/>
            <person name="Cooper J."/>
            <person name="Damon W."/>
            <person name="Desjardin D."/>
            <person name="Finy P."/>
            <person name="Geml J."/>
            <person name="Haridas S."/>
            <person name="Hughes K."/>
            <person name="Justo A."/>
            <person name="Karasinski D."/>
            <person name="Kautmanova I."/>
            <person name="Kiss B."/>
            <person name="Kocsube S."/>
            <person name="Kotiranta H."/>
            <person name="LaButti K.M."/>
            <person name="Lechner B.E."/>
            <person name="Liimatainen K."/>
            <person name="Lipzen A."/>
            <person name="Lukacs Z."/>
            <person name="Mihaltcheva S."/>
            <person name="Morgado L.N."/>
            <person name="Niskanen T."/>
            <person name="Noordeloos M.E."/>
            <person name="Ohm R.A."/>
            <person name="Ortiz-Santana B."/>
            <person name="Ovrebo C."/>
            <person name="Racz N."/>
            <person name="Riley R."/>
            <person name="Savchenko A."/>
            <person name="Shiryaev A."/>
            <person name="Soop K."/>
            <person name="Spirin V."/>
            <person name="Szebenyi C."/>
            <person name="Tomsovsky M."/>
            <person name="Tulloss R.E."/>
            <person name="Uehling J."/>
            <person name="Grigoriev I.V."/>
            <person name="Vagvolgyi C."/>
            <person name="Papp T."/>
            <person name="Martin F.M."/>
            <person name="Miettinen O."/>
            <person name="Hibbett D.S."/>
            <person name="Nagy L.G."/>
        </authorList>
    </citation>
    <scope>NUCLEOTIDE SEQUENCE [LARGE SCALE GENOMIC DNA]</scope>
    <source>
        <strain evidence="1 2">CBS 962.96</strain>
    </source>
</reference>
<evidence type="ECO:0000313" key="1">
    <source>
        <dbReference type="EMBL" id="THU76070.1"/>
    </source>
</evidence>
<dbReference type="AlphaFoldDB" id="A0A4S8KKP2"/>
<sequence>MPESATVFNIPYMIAHLYSDYFWKLQFVTTIIELDHGFVNLTISDMLYSGTRDRGKKVLHFFSDIVSHESMFAPIFKGGKRGNSIGRQMKRRWFFLLGAKFADGSSCGLERSSPTTPLRIEV</sequence>